<organism evidence="5 6">
    <name type="scientific">Niastella soli</name>
    <dbReference type="NCBI Taxonomy" id="2821487"/>
    <lineage>
        <taxon>Bacteria</taxon>
        <taxon>Pseudomonadati</taxon>
        <taxon>Bacteroidota</taxon>
        <taxon>Chitinophagia</taxon>
        <taxon>Chitinophagales</taxon>
        <taxon>Chitinophagaceae</taxon>
        <taxon>Niastella</taxon>
    </lineage>
</organism>
<evidence type="ECO:0000313" key="5">
    <source>
        <dbReference type="EMBL" id="MBO9203347.1"/>
    </source>
</evidence>
<evidence type="ECO:0000313" key="6">
    <source>
        <dbReference type="Proteomes" id="UP000677244"/>
    </source>
</evidence>
<reference evidence="5 6" key="1">
    <citation type="submission" date="2021-03" db="EMBL/GenBank/DDBJ databases">
        <title>Assistant Professor.</title>
        <authorList>
            <person name="Huq M.A."/>
        </authorList>
    </citation>
    <scope>NUCLEOTIDE SEQUENCE [LARGE SCALE GENOMIC DNA]</scope>
    <source>
        <strain evidence="5 6">MAH-29</strain>
    </source>
</reference>
<dbReference type="SUPFAM" id="SSF48452">
    <property type="entry name" value="TPR-like"/>
    <property type="match status" value="1"/>
</dbReference>
<protein>
    <submittedName>
        <fullName evidence="5">Tetratricopeptide repeat protein</fullName>
    </submittedName>
</protein>
<evidence type="ECO:0000256" key="3">
    <source>
        <dbReference type="PROSITE-ProRule" id="PRU00339"/>
    </source>
</evidence>
<evidence type="ECO:0000256" key="4">
    <source>
        <dbReference type="SAM" id="SignalP"/>
    </source>
</evidence>
<dbReference type="InterPro" id="IPR011990">
    <property type="entry name" value="TPR-like_helical_dom_sf"/>
</dbReference>
<dbReference type="EMBL" id="JAGHKO010000006">
    <property type="protein sequence ID" value="MBO9203347.1"/>
    <property type="molecule type" value="Genomic_DNA"/>
</dbReference>
<evidence type="ECO:0000256" key="1">
    <source>
        <dbReference type="ARBA" id="ARBA00022737"/>
    </source>
</evidence>
<dbReference type="Gene3D" id="3.10.450.50">
    <property type="match status" value="1"/>
</dbReference>
<gene>
    <name evidence="5" type="ORF">J7I42_23885</name>
</gene>
<accession>A0ABS3YZJ8</accession>
<dbReference type="PROSITE" id="PS50005">
    <property type="entry name" value="TPR"/>
    <property type="match status" value="1"/>
</dbReference>
<dbReference type="Pfam" id="PF07719">
    <property type="entry name" value="TPR_2"/>
    <property type="match status" value="1"/>
</dbReference>
<evidence type="ECO:0000256" key="2">
    <source>
        <dbReference type="ARBA" id="ARBA00022803"/>
    </source>
</evidence>
<dbReference type="Proteomes" id="UP000677244">
    <property type="component" value="Unassembled WGS sequence"/>
</dbReference>
<comment type="caution">
    <text evidence="5">The sequence shown here is derived from an EMBL/GenBank/DDBJ whole genome shotgun (WGS) entry which is preliminary data.</text>
</comment>
<dbReference type="InterPro" id="IPR019734">
    <property type="entry name" value="TPR_rpt"/>
</dbReference>
<dbReference type="RefSeq" id="WP_209141401.1">
    <property type="nucleotide sequence ID" value="NZ_JAGHKO010000006.1"/>
</dbReference>
<name>A0ABS3YZJ8_9BACT</name>
<sequence length="241" mass="27640">MLTQQLALAVACVVIAMSSSAQDDEIKQVVIKESEAYWKKDAATWKSVWLQDSSISRCYVSTYAYYYTAGWDSVMARQLRGFARDSGPDPAEIKRDSFFVRKDGNIAIVDFVQTLKFPKYQPPFDQYATREHRVMVKSNGQWKIANQITTETSAYRRFTSEETLNNAGYWFLYGDKVEEAIQIFELNAKFFPNSSNVWDSLAEAYAKAGKKDLAIQYYEKSVQMNPQNEGGKKALEDLRKK</sequence>
<keyword evidence="2 3" id="KW-0802">TPR repeat</keyword>
<proteinExistence type="predicted"/>
<dbReference type="InterPro" id="IPR032710">
    <property type="entry name" value="NTF2-like_dom_sf"/>
</dbReference>
<dbReference type="InterPro" id="IPR013105">
    <property type="entry name" value="TPR_2"/>
</dbReference>
<feature type="chain" id="PRO_5047211942" evidence="4">
    <location>
        <begin position="24"/>
        <end position="241"/>
    </location>
</feature>
<feature type="signal peptide" evidence="4">
    <location>
        <begin position="1"/>
        <end position="23"/>
    </location>
</feature>
<dbReference type="SUPFAM" id="SSF54427">
    <property type="entry name" value="NTF2-like"/>
    <property type="match status" value="1"/>
</dbReference>
<keyword evidence="4" id="KW-0732">Signal</keyword>
<dbReference type="Gene3D" id="1.25.40.10">
    <property type="entry name" value="Tetratricopeptide repeat domain"/>
    <property type="match status" value="1"/>
</dbReference>
<keyword evidence="1" id="KW-0677">Repeat</keyword>
<feature type="repeat" description="TPR" evidence="3">
    <location>
        <begin position="195"/>
        <end position="228"/>
    </location>
</feature>
<dbReference type="SMART" id="SM00028">
    <property type="entry name" value="TPR"/>
    <property type="match status" value="2"/>
</dbReference>
<dbReference type="PROSITE" id="PS50293">
    <property type="entry name" value="TPR_REGION"/>
    <property type="match status" value="1"/>
</dbReference>
<keyword evidence="6" id="KW-1185">Reference proteome</keyword>